<dbReference type="RefSeq" id="WP_156080802.1">
    <property type="nucleotide sequence ID" value="NZ_CP192071.1"/>
</dbReference>
<name>A0A1N7CBK1_9ACTN</name>
<dbReference type="Proteomes" id="UP000186096">
    <property type="component" value="Unassembled WGS sequence"/>
</dbReference>
<protein>
    <submittedName>
        <fullName evidence="1">Putative ATP-grasp target RiPP</fullName>
    </submittedName>
</protein>
<dbReference type="EMBL" id="FTNI01000011">
    <property type="protein sequence ID" value="SIR60827.1"/>
    <property type="molecule type" value="Genomic_DNA"/>
</dbReference>
<evidence type="ECO:0000313" key="2">
    <source>
        <dbReference type="Proteomes" id="UP000186096"/>
    </source>
</evidence>
<keyword evidence="2" id="KW-1185">Reference proteome</keyword>
<dbReference type="GeneID" id="97499374"/>
<sequence>MPKIRIDDIAAAGPELDEGDLRLVNGGQRFDWSSHVISPDGSIDAQDPDF</sequence>
<dbReference type="AlphaFoldDB" id="A0A1N7CBK1"/>
<accession>A0A1N7CBK1</accession>
<proteinExistence type="predicted"/>
<organism evidence="1 2">
    <name type="scientific">Microbispora rosea</name>
    <dbReference type="NCBI Taxonomy" id="58117"/>
    <lineage>
        <taxon>Bacteria</taxon>
        <taxon>Bacillati</taxon>
        <taxon>Actinomycetota</taxon>
        <taxon>Actinomycetes</taxon>
        <taxon>Streptosporangiales</taxon>
        <taxon>Streptosporangiaceae</taxon>
        <taxon>Microbispora</taxon>
    </lineage>
</organism>
<dbReference type="STRING" id="58117.SAMN05421833_111167"/>
<evidence type="ECO:0000313" key="1">
    <source>
        <dbReference type="EMBL" id="SIR60827.1"/>
    </source>
</evidence>
<reference evidence="2" key="1">
    <citation type="submission" date="2017-01" db="EMBL/GenBank/DDBJ databases">
        <authorList>
            <person name="Varghese N."/>
            <person name="Submissions S."/>
        </authorList>
    </citation>
    <scope>NUCLEOTIDE SEQUENCE [LARGE SCALE GENOMIC DNA]</scope>
    <source>
        <strain evidence="2">ATCC 12950</strain>
    </source>
</reference>
<gene>
    <name evidence="1" type="ORF">SAMN05421833_111167</name>
</gene>
<dbReference type="OrthoDB" id="3540834at2"/>